<reference evidence="2" key="1">
    <citation type="submission" date="2022-09" db="EMBL/GenBank/DDBJ databases">
        <title>Australian commercial rhizobial inoculants.</title>
        <authorList>
            <person name="Kohlmeier M.G."/>
            <person name="O'Hara G.W."/>
            <person name="Colombi E."/>
            <person name="Ramsay J.P."/>
            <person name="Terpolilli J."/>
        </authorList>
    </citation>
    <scope>NUCLEOTIDE SEQUENCE</scope>
    <source>
        <strain evidence="2">WSM1592</strain>
        <plasmid evidence="2">pWSM1592_1</plasmid>
    </source>
</reference>
<feature type="region of interest" description="Disordered" evidence="1">
    <location>
        <begin position="1"/>
        <end position="161"/>
    </location>
</feature>
<evidence type="ECO:0000313" key="3">
    <source>
        <dbReference type="Proteomes" id="UP001060123"/>
    </source>
</evidence>
<organism evidence="2 3">
    <name type="scientific">Rhizobium sullae</name>
    <name type="common">Rhizobium hedysari</name>
    <dbReference type="NCBI Taxonomy" id="50338"/>
    <lineage>
        <taxon>Bacteria</taxon>
        <taxon>Pseudomonadati</taxon>
        <taxon>Pseudomonadota</taxon>
        <taxon>Alphaproteobacteria</taxon>
        <taxon>Hyphomicrobiales</taxon>
        <taxon>Rhizobiaceae</taxon>
        <taxon>Rhizobium/Agrobacterium group</taxon>
        <taxon>Rhizobium</taxon>
    </lineage>
</organism>
<keyword evidence="3" id="KW-1185">Reference proteome</keyword>
<protein>
    <submittedName>
        <fullName evidence="2">Uncharacterized protein</fullName>
    </submittedName>
</protein>
<proteinExistence type="predicted"/>
<name>A0ABY5XSJ8_RHISU</name>
<evidence type="ECO:0000313" key="2">
    <source>
        <dbReference type="EMBL" id="UWU17317.1"/>
    </source>
</evidence>
<accession>A0ABY5XSJ8</accession>
<evidence type="ECO:0000256" key="1">
    <source>
        <dbReference type="SAM" id="MobiDB-lite"/>
    </source>
</evidence>
<geneLocation type="plasmid" evidence="2 3">
    <name>pWSM1592_1</name>
</geneLocation>
<gene>
    <name evidence="2" type="ORF">N2599_31665</name>
</gene>
<dbReference type="Proteomes" id="UP001060123">
    <property type="component" value="Plasmid pWSM1592_1"/>
</dbReference>
<dbReference type="RefSeq" id="WP_027509147.1">
    <property type="nucleotide sequence ID" value="NZ_CP104144.1"/>
</dbReference>
<sequence length="201" mass="21888">MKSPWKFLAQLTSPRRPAEVRESSAGHSPNSKPSESEAQQSTVLPLNSTDAFPVSDRAENRPFDLGAATTSNRSERHPDTGGALSTPIDAEDIQTAAHQEVSRSGAEAHALVPRSATRKKTPRAPLAKLSGRAKNARADVVSQSNAPGNKGESARSSPSREAFFDEVAVLDDEIRRLRAELAQKLQLQNIQLKRMLERFDV</sequence>
<dbReference type="EMBL" id="CP104144">
    <property type="protein sequence ID" value="UWU17317.1"/>
    <property type="molecule type" value="Genomic_DNA"/>
</dbReference>
<feature type="compositionally biased region" description="Polar residues" evidence="1">
    <location>
        <begin position="25"/>
        <end position="50"/>
    </location>
</feature>
<keyword evidence="2" id="KW-0614">Plasmid</keyword>